<dbReference type="AlphaFoldDB" id="A0A7I8X0M8"/>
<sequence>MATIKVSAGLNAEVFTLPDAQLTFDSELARKLKGVDEKLFQLAVSQLQPSSSVSLYLDLAKIISVSDETSRCNAPSNSNEIFKELKSLRLSNNVKALVIVIFAEFEHVLPSVIAAARAFPAFSRKTSGKQLEDVQVEVVVTTEGKQLSPLDLNFLNWISNYSRICAKQIDTPCSEMNSSAFAEETVKIAENLGIPIKTTLVKGDDLLKRGFGGIYHVGKAAEHPPIFLCFSHNPSGATKDIALVGKGIMFDTGGMQIKTKTGMPSMKCDMGGAAAVFAAFCTLVQSGFKQNLHCLLCIAENSVSPKANRPDDIITMLSGKSVEIANTDAEGRLVLADGVFYAMSVLKASTIIDVATLTGAQAYVSGRIHAAVLCNKEETERLVVKSGRKSGDLVHPLPYAPDLHFSDLKSQVADMKNSNLGSMEGPPSAIAGLFIASHIDFTEDVNWIHLDIAAPAFKNDRATAFGPPLICSVLSEHLDVPLLN</sequence>
<dbReference type="EMBL" id="CAJFCV020000006">
    <property type="protein sequence ID" value="CAG9130056.1"/>
    <property type="molecule type" value="Genomic_DNA"/>
</dbReference>
<dbReference type="PANTHER" id="PTHR11963:SF4">
    <property type="entry name" value="AMINOPEPTIDASE NPEPL1-RELATED"/>
    <property type="match status" value="1"/>
</dbReference>
<dbReference type="Gene3D" id="3.40.630.10">
    <property type="entry name" value="Zn peptidases"/>
    <property type="match status" value="1"/>
</dbReference>
<name>A0A7I8X0M8_BURXY</name>
<evidence type="ECO:0000256" key="3">
    <source>
        <dbReference type="ARBA" id="ARBA00022670"/>
    </source>
</evidence>
<reference evidence="6" key="1">
    <citation type="submission" date="2020-09" db="EMBL/GenBank/DDBJ databases">
        <authorList>
            <person name="Kikuchi T."/>
        </authorList>
    </citation>
    <scope>NUCLEOTIDE SEQUENCE</scope>
    <source>
        <strain evidence="6">Ka4C1</strain>
    </source>
</reference>
<comment type="caution">
    <text evidence="6">The sequence shown here is derived from an EMBL/GenBank/DDBJ whole genome shotgun (WGS) entry which is preliminary data.</text>
</comment>
<gene>
    <name evidence="6" type="ORF">BXYJ_LOCUS14441</name>
</gene>
<dbReference type="PANTHER" id="PTHR11963">
    <property type="entry name" value="LEUCINE AMINOPEPTIDASE-RELATED"/>
    <property type="match status" value="1"/>
</dbReference>
<proteinExistence type="inferred from homology"/>
<dbReference type="SMR" id="A0A7I8X0M8"/>
<dbReference type="Proteomes" id="UP000659654">
    <property type="component" value="Unassembled WGS sequence"/>
</dbReference>
<dbReference type="OrthoDB" id="412814at2759"/>
<feature type="domain" description="Cytosol aminopeptidase" evidence="5">
    <location>
        <begin position="326"/>
        <end position="333"/>
    </location>
</feature>
<dbReference type="GO" id="GO:0006508">
    <property type="term" value="P:proteolysis"/>
    <property type="evidence" value="ECO:0007669"/>
    <property type="project" value="UniProtKB-KW"/>
</dbReference>
<evidence type="ECO:0000256" key="1">
    <source>
        <dbReference type="ARBA" id="ARBA00009528"/>
    </source>
</evidence>
<evidence type="ECO:0000313" key="6">
    <source>
        <dbReference type="EMBL" id="CAD5234350.1"/>
    </source>
</evidence>
<dbReference type="GO" id="GO:0030145">
    <property type="term" value="F:manganese ion binding"/>
    <property type="evidence" value="ECO:0007669"/>
    <property type="project" value="InterPro"/>
</dbReference>
<dbReference type="InterPro" id="IPR011356">
    <property type="entry name" value="Leucine_aapep/pepB"/>
</dbReference>
<dbReference type="EMBL" id="CAJFDI010000006">
    <property type="protein sequence ID" value="CAD5234350.1"/>
    <property type="molecule type" value="Genomic_DNA"/>
</dbReference>
<dbReference type="SUPFAM" id="SSF53187">
    <property type="entry name" value="Zn-dependent exopeptidases"/>
    <property type="match status" value="1"/>
</dbReference>
<keyword evidence="4" id="KW-0378">Hydrolase</keyword>
<dbReference type="InterPro" id="IPR000819">
    <property type="entry name" value="Peptidase_M17_C"/>
</dbReference>
<keyword evidence="2" id="KW-0031">Aminopeptidase</keyword>
<dbReference type="PRINTS" id="PR00481">
    <property type="entry name" value="LAMNOPPTDASE"/>
</dbReference>
<dbReference type="GO" id="GO:0070006">
    <property type="term" value="F:metalloaminopeptidase activity"/>
    <property type="evidence" value="ECO:0007669"/>
    <property type="project" value="InterPro"/>
</dbReference>
<dbReference type="Pfam" id="PF18295">
    <property type="entry name" value="Pdase_M17_N2"/>
    <property type="match status" value="1"/>
</dbReference>
<dbReference type="Proteomes" id="UP000582659">
    <property type="component" value="Unassembled WGS sequence"/>
</dbReference>
<keyword evidence="3" id="KW-0645">Protease</keyword>
<evidence type="ECO:0000256" key="4">
    <source>
        <dbReference type="ARBA" id="ARBA00022801"/>
    </source>
</evidence>
<evidence type="ECO:0000313" key="7">
    <source>
        <dbReference type="Proteomes" id="UP000659654"/>
    </source>
</evidence>
<protein>
    <submittedName>
        <fullName evidence="6">(pine wood nematode) hypothetical protein</fullName>
    </submittedName>
</protein>
<dbReference type="Pfam" id="PF00883">
    <property type="entry name" value="Peptidase_M17"/>
    <property type="match status" value="1"/>
</dbReference>
<dbReference type="CDD" id="cd00433">
    <property type="entry name" value="Peptidase_M17"/>
    <property type="match status" value="1"/>
</dbReference>
<dbReference type="InterPro" id="IPR041417">
    <property type="entry name" value="NPEPL1_N"/>
</dbReference>
<evidence type="ECO:0000256" key="2">
    <source>
        <dbReference type="ARBA" id="ARBA00022438"/>
    </source>
</evidence>
<evidence type="ECO:0000259" key="5">
    <source>
        <dbReference type="PROSITE" id="PS00631"/>
    </source>
</evidence>
<dbReference type="Gene3D" id="3.40.50.10590">
    <property type="entry name" value="Zn-dependent exopeptidases"/>
    <property type="match status" value="1"/>
</dbReference>
<organism evidence="6 7">
    <name type="scientific">Bursaphelenchus xylophilus</name>
    <name type="common">Pinewood nematode worm</name>
    <name type="synonym">Aphelenchoides xylophilus</name>
    <dbReference type="NCBI Taxonomy" id="6326"/>
    <lineage>
        <taxon>Eukaryota</taxon>
        <taxon>Metazoa</taxon>
        <taxon>Ecdysozoa</taxon>
        <taxon>Nematoda</taxon>
        <taxon>Chromadorea</taxon>
        <taxon>Rhabditida</taxon>
        <taxon>Tylenchina</taxon>
        <taxon>Tylenchomorpha</taxon>
        <taxon>Aphelenchoidea</taxon>
        <taxon>Aphelenchoididae</taxon>
        <taxon>Bursaphelenchus</taxon>
    </lineage>
</organism>
<dbReference type="GO" id="GO:0005737">
    <property type="term" value="C:cytoplasm"/>
    <property type="evidence" value="ECO:0007669"/>
    <property type="project" value="InterPro"/>
</dbReference>
<accession>A0A7I8X0M8</accession>
<comment type="similarity">
    <text evidence="1">Belongs to the peptidase M17 family.</text>
</comment>
<dbReference type="PROSITE" id="PS00631">
    <property type="entry name" value="CYTOSOL_AP"/>
    <property type="match status" value="1"/>
</dbReference>
<keyword evidence="7" id="KW-1185">Reference proteome</keyword>